<organism evidence="2 3">
    <name type="scientific">Dryococelus australis</name>
    <dbReference type="NCBI Taxonomy" id="614101"/>
    <lineage>
        <taxon>Eukaryota</taxon>
        <taxon>Metazoa</taxon>
        <taxon>Ecdysozoa</taxon>
        <taxon>Arthropoda</taxon>
        <taxon>Hexapoda</taxon>
        <taxon>Insecta</taxon>
        <taxon>Pterygota</taxon>
        <taxon>Neoptera</taxon>
        <taxon>Polyneoptera</taxon>
        <taxon>Phasmatodea</taxon>
        <taxon>Verophasmatodea</taxon>
        <taxon>Anareolatae</taxon>
        <taxon>Phasmatidae</taxon>
        <taxon>Eurycanthinae</taxon>
        <taxon>Dryococelus</taxon>
    </lineage>
</organism>
<dbReference type="Proteomes" id="UP001159363">
    <property type="component" value="Chromosome X"/>
</dbReference>
<feature type="region of interest" description="Disordered" evidence="1">
    <location>
        <begin position="18"/>
        <end position="104"/>
    </location>
</feature>
<keyword evidence="3" id="KW-1185">Reference proteome</keyword>
<reference evidence="2 3" key="1">
    <citation type="submission" date="2023-02" db="EMBL/GenBank/DDBJ databases">
        <title>LHISI_Scaffold_Assembly.</title>
        <authorList>
            <person name="Stuart O.P."/>
            <person name="Cleave R."/>
            <person name="Magrath M.J.L."/>
            <person name="Mikheyev A.S."/>
        </authorList>
    </citation>
    <scope>NUCLEOTIDE SEQUENCE [LARGE SCALE GENOMIC DNA]</scope>
    <source>
        <strain evidence="2">Daus_M_001</strain>
        <tissue evidence="2">Leg muscle</tissue>
    </source>
</reference>
<name>A0ABQ9HQD1_9NEOP</name>
<feature type="compositionally biased region" description="Polar residues" evidence="1">
    <location>
        <begin position="76"/>
        <end position="104"/>
    </location>
</feature>
<accession>A0ABQ9HQD1</accession>
<feature type="compositionally biased region" description="Low complexity" evidence="1">
    <location>
        <begin position="42"/>
        <end position="69"/>
    </location>
</feature>
<evidence type="ECO:0000313" key="3">
    <source>
        <dbReference type="Proteomes" id="UP001159363"/>
    </source>
</evidence>
<evidence type="ECO:0000256" key="1">
    <source>
        <dbReference type="SAM" id="MobiDB-lite"/>
    </source>
</evidence>
<comment type="caution">
    <text evidence="2">The sequence shown here is derived from an EMBL/GenBank/DDBJ whole genome shotgun (WGS) entry which is preliminary data.</text>
</comment>
<gene>
    <name evidence="2" type="ORF">PR048_012790</name>
</gene>
<sequence length="104" mass="11175">MEKFLIKNKWVVANTASSEYDSDFFRPPEKKSAGSSDAGTNTSTQLQLTESGSSSSYSISTSSSQHQSTILHPAEDSSTLPQVSVSLDCNQPNNVPDGFTTQKP</sequence>
<protein>
    <submittedName>
        <fullName evidence="2">Uncharacterized protein</fullName>
    </submittedName>
</protein>
<dbReference type="EMBL" id="JARBHB010000004">
    <property type="protein sequence ID" value="KAJ8886578.1"/>
    <property type="molecule type" value="Genomic_DNA"/>
</dbReference>
<proteinExistence type="predicted"/>
<feature type="compositionally biased region" description="Basic and acidic residues" evidence="1">
    <location>
        <begin position="23"/>
        <end position="32"/>
    </location>
</feature>
<evidence type="ECO:0000313" key="2">
    <source>
        <dbReference type="EMBL" id="KAJ8886578.1"/>
    </source>
</evidence>